<reference evidence="2" key="1">
    <citation type="journal article" date="2019" name="Int. J. Syst. Evol. Microbiol.">
        <title>The Global Catalogue of Microorganisms (GCM) 10K type strain sequencing project: providing services to taxonomists for standard genome sequencing and annotation.</title>
        <authorList>
            <consortium name="The Broad Institute Genomics Platform"/>
            <consortium name="The Broad Institute Genome Sequencing Center for Infectious Disease"/>
            <person name="Wu L."/>
            <person name="Ma J."/>
        </authorList>
    </citation>
    <scope>NUCLEOTIDE SEQUENCE [LARGE SCALE GENOMIC DNA]</scope>
    <source>
        <strain evidence="2">JCM 9651</strain>
    </source>
</reference>
<evidence type="ECO:0000313" key="2">
    <source>
        <dbReference type="Proteomes" id="UP001499990"/>
    </source>
</evidence>
<dbReference type="Proteomes" id="UP001499990">
    <property type="component" value="Unassembled WGS sequence"/>
</dbReference>
<keyword evidence="2" id="KW-1185">Reference proteome</keyword>
<dbReference type="Pfam" id="PF00300">
    <property type="entry name" value="His_Phos_1"/>
    <property type="match status" value="1"/>
</dbReference>
<dbReference type="Gene3D" id="3.40.50.1240">
    <property type="entry name" value="Phosphoglycerate mutase-like"/>
    <property type="match status" value="1"/>
</dbReference>
<dbReference type="EMBL" id="BAAAYL010000001">
    <property type="protein sequence ID" value="GAA3379336.1"/>
    <property type="molecule type" value="Genomic_DNA"/>
</dbReference>
<evidence type="ECO:0000313" key="1">
    <source>
        <dbReference type="EMBL" id="GAA3379336.1"/>
    </source>
</evidence>
<protein>
    <recommendedName>
        <fullName evidence="3">Histidine phosphatase family protein</fullName>
    </recommendedName>
</protein>
<dbReference type="InterPro" id="IPR029033">
    <property type="entry name" value="His_PPase_superfam"/>
</dbReference>
<sequence length="107" mass="11160">MPQGVTAAEPKAVSAWMTDPGCAPHGGESLPAVCERVGDWLGTLAGEPGRVLAVVEPEVVRAAVVRALGAPECTFWRIDVPPLTAIEFSGRGGRWNVRAGWPLADSG</sequence>
<dbReference type="InterPro" id="IPR013078">
    <property type="entry name" value="His_Pase_superF_clade-1"/>
</dbReference>
<organism evidence="1 2">
    <name type="scientific">Streptomyces sannanensis</name>
    <dbReference type="NCBI Taxonomy" id="285536"/>
    <lineage>
        <taxon>Bacteria</taxon>
        <taxon>Bacillati</taxon>
        <taxon>Actinomycetota</taxon>
        <taxon>Actinomycetes</taxon>
        <taxon>Kitasatosporales</taxon>
        <taxon>Streptomycetaceae</taxon>
        <taxon>Streptomyces</taxon>
    </lineage>
</organism>
<comment type="caution">
    <text evidence="1">The sequence shown here is derived from an EMBL/GenBank/DDBJ whole genome shotgun (WGS) entry which is preliminary data.</text>
</comment>
<proteinExistence type="predicted"/>
<dbReference type="SUPFAM" id="SSF53254">
    <property type="entry name" value="Phosphoglycerate mutase-like"/>
    <property type="match status" value="1"/>
</dbReference>
<gene>
    <name evidence="1" type="ORF">GCM10020367_62450</name>
</gene>
<accession>A0ABP6SL01</accession>
<evidence type="ECO:0008006" key="3">
    <source>
        <dbReference type="Google" id="ProtNLM"/>
    </source>
</evidence>
<name>A0ABP6SL01_9ACTN</name>